<dbReference type="EMBL" id="JAHXDN010000007">
    <property type="protein sequence ID" value="MBW4710363.1"/>
    <property type="molecule type" value="Genomic_DNA"/>
</dbReference>
<keyword evidence="2" id="KW-1185">Reference proteome</keyword>
<evidence type="ECO:0000313" key="2">
    <source>
        <dbReference type="Proteomes" id="UP001138661"/>
    </source>
</evidence>
<organism evidence="1 2">
    <name type="scientific">Roseobacter insulae</name>
    <dbReference type="NCBI Taxonomy" id="2859783"/>
    <lineage>
        <taxon>Bacteria</taxon>
        <taxon>Pseudomonadati</taxon>
        <taxon>Pseudomonadota</taxon>
        <taxon>Alphaproteobacteria</taxon>
        <taxon>Rhodobacterales</taxon>
        <taxon>Roseobacteraceae</taxon>
        <taxon>Roseobacter</taxon>
    </lineage>
</organism>
<dbReference type="Proteomes" id="UP001138661">
    <property type="component" value="Unassembled WGS sequence"/>
</dbReference>
<dbReference type="AlphaFoldDB" id="A0A9X1G0P3"/>
<evidence type="ECO:0000313" key="1">
    <source>
        <dbReference type="EMBL" id="MBW4710363.1"/>
    </source>
</evidence>
<protein>
    <submittedName>
        <fullName evidence="1">Uncharacterized protein</fullName>
    </submittedName>
</protein>
<reference evidence="1" key="1">
    <citation type="submission" date="2021-07" db="EMBL/GenBank/DDBJ databases">
        <title>Roseobacter insulae sp. nov., isolated from a tidal flat.</title>
        <authorList>
            <person name="Park S."/>
            <person name="Yoon J.-H."/>
        </authorList>
    </citation>
    <scope>NUCLEOTIDE SEQUENCE</scope>
    <source>
        <strain evidence="1">YSTF-M11</strain>
    </source>
</reference>
<proteinExistence type="predicted"/>
<dbReference type="RefSeq" id="WP_219506820.1">
    <property type="nucleotide sequence ID" value="NZ_JAHXDN010000007.1"/>
</dbReference>
<comment type="caution">
    <text evidence="1">The sequence shown here is derived from an EMBL/GenBank/DDBJ whole genome shotgun (WGS) entry which is preliminary data.</text>
</comment>
<name>A0A9X1G0P3_9RHOB</name>
<sequence length="90" mass="10227">MHIQFNYSTSRGFFDSFSSPVRERLVPVTGGNIKVQQRGDGDDKRFYLRISSGWASVQYQRMDPADMIVLADALLDIAQNPEADQKETDQ</sequence>
<gene>
    <name evidence="1" type="ORF">KX928_21445</name>
</gene>
<accession>A0A9X1G0P3</accession>